<dbReference type="InterPro" id="IPR039569">
    <property type="entry name" value="FAS1-like_DH_region"/>
</dbReference>
<comment type="caution">
    <text evidence="2">The sequence shown here is derived from an EMBL/GenBank/DDBJ whole genome shotgun (WGS) entry which is preliminary data.</text>
</comment>
<dbReference type="Pfam" id="PF13452">
    <property type="entry name" value="FAS1_DH_region"/>
    <property type="match status" value="1"/>
</dbReference>
<dbReference type="Gene3D" id="3.10.129.10">
    <property type="entry name" value="Hotdog Thioesterase"/>
    <property type="match status" value="1"/>
</dbReference>
<name>A0ABN2N658_9PSEU</name>
<proteinExistence type="predicted"/>
<dbReference type="SUPFAM" id="SSF54637">
    <property type="entry name" value="Thioesterase/thiol ester dehydrase-isomerase"/>
    <property type="match status" value="1"/>
</dbReference>
<gene>
    <name evidence="2" type="ORF">GCM10009836_36310</name>
</gene>
<evidence type="ECO:0000259" key="1">
    <source>
        <dbReference type="Pfam" id="PF13452"/>
    </source>
</evidence>
<evidence type="ECO:0000313" key="2">
    <source>
        <dbReference type="EMBL" id="GAA1852958.1"/>
    </source>
</evidence>
<feature type="domain" description="FAS1-like dehydratase" evidence="1">
    <location>
        <begin position="5"/>
        <end position="121"/>
    </location>
</feature>
<organism evidence="2 3">
    <name type="scientific">Pseudonocardia ailaonensis</name>
    <dbReference type="NCBI Taxonomy" id="367279"/>
    <lineage>
        <taxon>Bacteria</taxon>
        <taxon>Bacillati</taxon>
        <taxon>Actinomycetota</taxon>
        <taxon>Actinomycetes</taxon>
        <taxon>Pseudonocardiales</taxon>
        <taxon>Pseudonocardiaceae</taxon>
        <taxon>Pseudonocardia</taxon>
    </lineage>
</organism>
<reference evidence="2 3" key="1">
    <citation type="journal article" date="2019" name="Int. J. Syst. Evol. Microbiol.">
        <title>The Global Catalogue of Microorganisms (GCM) 10K type strain sequencing project: providing services to taxonomists for standard genome sequencing and annotation.</title>
        <authorList>
            <consortium name="The Broad Institute Genomics Platform"/>
            <consortium name="The Broad Institute Genome Sequencing Center for Infectious Disease"/>
            <person name="Wu L."/>
            <person name="Ma J."/>
        </authorList>
    </citation>
    <scope>NUCLEOTIDE SEQUENCE [LARGE SCALE GENOMIC DNA]</scope>
    <source>
        <strain evidence="2 3">JCM 16009</strain>
    </source>
</reference>
<dbReference type="Proteomes" id="UP001500449">
    <property type="component" value="Unassembled WGS sequence"/>
</dbReference>
<accession>A0ABN2N658</accession>
<protein>
    <recommendedName>
        <fullName evidence="1">FAS1-like dehydratase domain-containing protein</fullName>
    </recommendedName>
</protein>
<dbReference type="EMBL" id="BAAAQK010000009">
    <property type="protein sequence ID" value="GAA1852958.1"/>
    <property type="molecule type" value="Genomic_DNA"/>
</dbReference>
<dbReference type="InterPro" id="IPR029069">
    <property type="entry name" value="HotDog_dom_sf"/>
</dbReference>
<keyword evidence="3" id="KW-1185">Reference proteome</keyword>
<evidence type="ECO:0000313" key="3">
    <source>
        <dbReference type="Proteomes" id="UP001500449"/>
    </source>
</evidence>
<sequence>MSYSFPLEPGKVREFAVATQVGHGRSAEVGTVIPPTFLAARVFWKPADQPAVIGDRMDRTRVLHAGEEFRFHGRVPAAGEVLTVTERLGDEWRKEGRRGGGLHFMTVVTEFRDADGVLVAEAISTAVETERAAEEGAR</sequence>
<dbReference type="RefSeq" id="WP_344418132.1">
    <property type="nucleotide sequence ID" value="NZ_BAAAQK010000009.1"/>
</dbReference>